<feature type="region of interest" description="Disordered" evidence="1">
    <location>
        <begin position="123"/>
        <end position="165"/>
    </location>
</feature>
<keyword evidence="2" id="KW-1133">Transmembrane helix</keyword>
<feature type="compositionally biased region" description="Basic and acidic residues" evidence="1">
    <location>
        <begin position="269"/>
        <end position="284"/>
    </location>
</feature>
<evidence type="ECO:0000313" key="3">
    <source>
        <dbReference type="EMBL" id="QHU27585.1"/>
    </source>
</evidence>
<protein>
    <submittedName>
        <fullName evidence="3">Uncharacterized protein</fullName>
    </submittedName>
</protein>
<organism evidence="3">
    <name type="scientific">viral metagenome</name>
    <dbReference type="NCBI Taxonomy" id="1070528"/>
    <lineage>
        <taxon>unclassified sequences</taxon>
        <taxon>metagenomes</taxon>
        <taxon>organismal metagenomes</taxon>
    </lineage>
</organism>
<reference evidence="3" key="1">
    <citation type="journal article" date="2020" name="Nature">
        <title>Giant virus diversity and host interactions through global metagenomics.</title>
        <authorList>
            <person name="Schulz F."/>
            <person name="Roux S."/>
            <person name="Paez-Espino D."/>
            <person name="Jungbluth S."/>
            <person name="Walsh D.A."/>
            <person name="Denef V.J."/>
            <person name="McMahon K.D."/>
            <person name="Konstantinidis K.T."/>
            <person name="Eloe-Fadrosh E.A."/>
            <person name="Kyrpides N.C."/>
            <person name="Woyke T."/>
        </authorList>
    </citation>
    <scope>NUCLEOTIDE SEQUENCE</scope>
    <source>
        <strain evidence="3">GVMAG-M-3300027769-26</strain>
    </source>
</reference>
<feature type="compositionally biased region" description="Polar residues" evidence="1">
    <location>
        <begin position="154"/>
        <end position="165"/>
    </location>
</feature>
<feature type="transmembrane region" description="Helical" evidence="2">
    <location>
        <begin position="338"/>
        <end position="358"/>
    </location>
</feature>
<dbReference type="AlphaFoldDB" id="A0A6C0LBZ2"/>
<feature type="region of interest" description="Disordered" evidence="1">
    <location>
        <begin position="269"/>
        <end position="296"/>
    </location>
</feature>
<keyword evidence="2" id="KW-0472">Membrane</keyword>
<dbReference type="EMBL" id="MN740459">
    <property type="protein sequence ID" value="QHU27585.1"/>
    <property type="molecule type" value="Genomic_DNA"/>
</dbReference>
<feature type="region of interest" description="Disordered" evidence="1">
    <location>
        <begin position="46"/>
        <end position="68"/>
    </location>
</feature>
<feature type="compositionally biased region" description="Gly residues" evidence="1">
    <location>
        <begin position="128"/>
        <end position="153"/>
    </location>
</feature>
<proteinExistence type="predicted"/>
<name>A0A6C0LBZ2_9ZZZZ</name>
<accession>A0A6C0LBZ2</accession>
<feature type="transmembrane region" description="Helical" evidence="2">
    <location>
        <begin position="6"/>
        <end position="23"/>
    </location>
</feature>
<sequence>MSSLQLYYINILFFLSFLYNREYKIINIKMQYSTIQEAYNIDSLKPTKKSTKTASQSSNNSQPYNIENNSVASNKESVNYNSKGSSCSPIQAPTYNIPISGDCKKERDAAMKTYIEENFKAESANSGNGIGNGNGVGNGGNGASPGAGIGNGGENRSTNSGNILTNRQDNIMPFYDEDMEQYFDINNLTDEVNYKSNDGTKVYNYMPNHNKNSYTNNNTGEYSNSNNASKNGVNLLNTAEYNLSPEERKKAQEALEYLKSIEDKINNDENRSANETLDKVRRSNDTGPGGFGKATFENKKDIENEKKATAAAAAIQTNNENENKLLESIKENKKTENIFNMIINIFIFVFIGAFIILICDYITELAIQIGSTKTSNVLEPYIKYNIYMQHHFQHLQNMQMQNMPMPNMPMPNMPMPNMQMPIHQNQGFAYNIPEMPSPAGIAK</sequence>
<keyword evidence="2" id="KW-0812">Transmembrane</keyword>
<evidence type="ECO:0000256" key="2">
    <source>
        <dbReference type="SAM" id="Phobius"/>
    </source>
</evidence>
<evidence type="ECO:0000256" key="1">
    <source>
        <dbReference type="SAM" id="MobiDB-lite"/>
    </source>
</evidence>
<feature type="compositionally biased region" description="Low complexity" evidence="1">
    <location>
        <begin position="52"/>
        <end position="62"/>
    </location>
</feature>